<dbReference type="Proteomes" id="UP000664859">
    <property type="component" value="Unassembled WGS sequence"/>
</dbReference>
<accession>A0A836CMF1</accession>
<reference evidence="3" key="1">
    <citation type="submission" date="2021-02" db="EMBL/GenBank/DDBJ databases">
        <title>First Annotated Genome of the Yellow-green Alga Tribonema minus.</title>
        <authorList>
            <person name="Mahan K.M."/>
        </authorList>
    </citation>
    <scope>NUCLEOTIDE SEQUENCE</scope>
    <source>
        <strain evidence="3">UTEX B ZZ1240</strain>
    </source>
</reference>
<feature type="transmembrane region" description="Helical" evidence="2">
    <location>
        <begin position="121"/>
        <end position="138"/>
    </location>
</feature>
<feature type="region of interest" description="Disordered" evidence="1">
    <location>
        <begin position="77"/>
        <end position="113"/>
    </location>
</feature>
<gene>
    <name evidence="3" type="ORF">JKP88DRAFT_285761</name>
</gene>
<keyword evidence="2" id="KW-0472">Membrane</keyword>
<sequence>MPLDAYGSFYPARRVGTVTSGRYDASNALASFRTRDANATARLKVHRWVRENPPPQWAQSGSPADLLSSYGDNVGRDGCNYAAEQQARERQQRHELYQPSAASPRPGGQQQAAVQKENDGLLGYLVVLAGVFWVMYTFC</sequence>
<evidence type="ECO:0000256" key="2">
    <source>
        <dbReference type="SAM" id="Phobius"/>
    </source>
</evidence>
<protein>
    <submittedName>
        <fullName evidence="3">Uncharacterized protein</fullName>
    </submittedName>
</protein>
<keyword evidence="2" id="KW-0812">Transmembrane</keyword>
<evidence type="ECO:0000313" key="3">
    <source>
        <dbReference type="EMBL" id="KAG5190734.1"/>
    </source>
</evidence>
<organism evidence="3 4">
    <name type="scientific">Tribonema minus</name>
    <dbReference type="NCBI Taxonomy" id="303371"/>
    <lineage>
        <taxon>Eukaryota</taxon>
        <taxon>Sar</taxon>
        <taxon>Stramenopiles</taxon>
        <taxon>Ochrophyta</taxon>
        <taxon>PX clade</taxon>
        <taxon>Xanthophyceae</taxon>
        <taxon>Tribonematales</taxon>
        <taxon>Tribonemataceae</taxon>
        <taxon>Tribonema</taxon>
    </lineage>
</organism>
<keyword evidence="2" id="KW-1133">Transmembrane helix</keyword>
<evidence type="ECO:0000313" key="4">
    <source>
        <dbReference type="Proteomes" id="UP000664859"/>
    </source>
</evidence>
<dbReference type="EMBL" id="JAFCMP010000029">
    <property type="protein sequence ID" value="KAG5190734.1"/>
    <property type="molecule type" value="Genomic_DNA"/>
</dbReference>
<comment type="caution">
    <text evidence="3">The sequence shown here is derived from an EMBL/GenBank/DDBJ whole genome shotgun (WGS) entry which is preliminary data.</text>
</comment>
<name>A0A836CMF1_9STRA</name>
<dbReference type="AlphaFoldDB" id="A0A836CMF1"/>
<evidence type="ECO:0000256" key="1">
    <source>
        <dbReference type="SAM" id="MobiDB-lite"/>
    </source>
</evidence>
<feature type="compositionally biased region" description="Basic and acidic residues" evidence="1">
    <location>
        <begin position="86"/>
        <end position="96"/>
    </location>
</feature>
<proteinExistence type="predicted"/>
<keyword evidence="4" id="KW-1185">Reference proteome</keyword>